<accession>A0A4D7QJB4</accession>
<dbReference type="KEGG" id="paqt:E8L99_16000"/>
<keyword evidence="3" id="KW-1185">Reference proteome</keyword>
<protein>
    <submittedName>
        <fullName evidence="2">Uncharacterized protein</fullName>
    </submittedName>
</protein>
<evidence type="ECO:0000313" key="2">
    <source>
        <dbReference type="EMBL" id="QCK87155.1"/>
    </source>
</evidence>
<evidence type="ECO:0000256" key="1">
    <source>
        <dbReference type="SAM" id="SignalP"/>
    </source>
</evidence>
<proteinExistence type="predicted"/>
<sequence>MKRLIQAFAITVLAAVPALAQPMPGAPMTDGQAARMQCRQEAASRGIVGPERRLAVRQCMQTRFPQLAGNPELRAERQNCRQDARARGARGPEVRAAVLDCLQARRPDLARIVQCRQTVRAQGLMPRTPEFRQAIQACRRGA</sequence>
<dbReference type="RefSeq" id="WP_137100484.1">
    <property type="nucleotide sequence ID" value="NZ_CP039865.1"/>
</dbReference>
<name>A0A4D7QJB4_9HYPH</name>
<evidence type="ECO:0000313" key="3">
    <source>
        <dbReference type="Proteomes" id="UP000298588"/>
    </source>
</evidence>
<feature type="chain" id="PRO_5020259275" evidence="1">
    <location>
        <begin position="21"/>
        <end position="142"/>
    </location>
</feature>
<dbReference type="EMBL" id="CP039865">
    <property type="protein sequence ID" value="QCK87155.1"/>
    <property type="molecule type" value="Genomic_DNA"/>
</dbReference>
<dbReference type="AlphaFoldDB" id="A0A4D7QJB4"/>
<gene>
    <name evidence="2" type="ORF">E8L99_16000</name>
</gene>
<dbReference type="OrthoDB" id="8481321at2"/>
<feature type="signal peptide" evidence="1">
    <location>
        <begin position="1"/>
        <end position="20"/>
    </location>
</feature>
<dbReference type="Proteomes" id="UP000298588">
    <property type="component" value="Chromosome"/>
</dbReference>
<reference evidence="2 3" key="1">
    <citation type="submission" date="2019-04" db="EMBL/GenBank/DDBJ databases">
        <title>Phreatobacter aquaticus sp. nov.</title>
        <authorList>
            <person name="Choi A."/>
            <person name="Baek K."/>
        </authorList>
    </citation>
    <scope>NUCLEOTIDE SEQUENCE [LARGE SCALE GENOMIC DNA]</scope>
    <source>
        <strain evidence="2 3">NMCR1094</strain>
    </source>
</reference>
<keyword evidence="1" id="KW-0732">Signal</keyword>
<organism evidence="2 3">
    <name type="scientific">Phreatobacter aquaticus</name>
    <dbReference type="NCBI Taxonomy" id="2570229"/>
    <lineage>
        <taxon>Bacteria</taxon>
        <taxon>Pseudomonadati</taxon>
        <taxon>Pseudomonadota</taxon>
        <taxon>Alphaproteobacteria</taxon>
        <taxon>Hyphomicrobiales</taxon>
        <taxon>Phreatobacteraceae</taxon>
        <taxon>Phreatobacter</taxon>
    </lineage>
</organism>